<dbReference type="STRING" id="476.B0182_12140"/>
<dbReference type="EMBL" id="UGPZ01000002">
    <property type="protein sequence ID" value="STY91207.1"/>
    <property type="molecule type" value="Genomic_DNA"/>
</dbReference>
<name>A0A1S9ZVI4_MORBO</name>
<dbReference type="AlphaFoldDB" id="A0A1S9ZVI4"/>
<dbReference type="Proteomes" id="UP001163632">
    <property type="component" value="Chromosome"/>
</dbReference>
<dbReference type="RefSeq" id="WP_078275157.1">
    <property type="nucleotide sequence ID" value="NZ_CP030241.1"/>
</dbReference>
<keyword evidence="7" id="KW-1185">Reference proteome</keyword>
<sequence length="168" mass="19909">MKNDKQIIHYVFFIAVLAFVLPIMIYNLIDGVKNSEFHAPIKLDYDKKQAELQHILDAVTIGLPPFDKRDDHKKTSAQSISIAYHYHNPKTSDIETLLENIQKISDDVELSEYSTAKHSFYRRFCVGENEISVGDYNFDNLYHIRLYVSFYKYDDCRRWVYENNKKQE</sequence>
<evidence type="ECO:0000313" key="4">
    <source>
        <dbReference type="EMBL" id="UZA52122.1"/>
    </source>
</evidence>
<dbReference type="GeneID" id="77187711"/>
<evidence type="ECO:0000313" key="7">
    <source>
        <dbReference type="Proteomes" id="UP001163632"/>
    </source>
</evidence>
<dbReference type="Proteomes" id="UP001163283">
    <property type="component" value="Chromosome"/>
</dbReference>
<feature type="transmembrane region" description="Helical" evidence="1">
    <location>
        <begin position="7"/>
        <end position="29"/>
    </location>
</feature>
<dbReference type="Proteomes" id="UP000254133">
    <property type="component" value="Unassembled WGS sequence"/>
</dbReference>
<reference evidence="2 5" key="1">
    <citation type="submission" date="2018-06" db="EMBL/GenBank/DDBJ databases">
        <authorList>
            <consortium name="Pathogen Informatics"/>
            <person name="Doyle S."/>
        </authorList>
    </citation>
    <scope>NUCLEOTIDE SEQUENCE [LARGE SCALE GENOMIC DNA]</scope>
    <source>
        <strain evidence="2 5">NCTC9426</strain>
    </source>
</reference>
<evidence type="ECO:0000313" key="3">
    <source>
        <dbReference type="EMBL" id="UZA02681.1"/>
    </source>
</evidence>
<reference evidence="3 6" key="2">
    <citation type="journal article" date="2022" name="BMC Microbiol.">
        <title>Whole genome sequencing of Moraxella bovis strains from North America reveals two genotypes with different genetic determinants.</title>
        <authorList>
            <person name="Wynn E.L."/>
            <person name="Hille M.M."/>
            <person name="Loy J.D."/>
            <person name="Schuller G."/>
            <person name="Kuhn K.L."/>
            <person name="Dickey A.M."/>
            <person name="Bono J.L."/>
            <person name="Clawson M.L."/>
        </authorList>
    </citation>
    <scope>NUCLEOTIDE SEQUENCE [LARGE SCALE GENOMIC DNA]</scope>
    <source>
        <strain evidence="3">SAM102599</strain>
        <strain evidence="4 6">SAM57978</strain>
    </source>
</reference>
<keyword evidence="1" id="KW-1133">Transmembrane helix</keyword>
<dbReference type="KEGG" id="mboi:DQF64_02505"/>
<keyword evidence="1" id="KW-0812">Transmembrane</keyword>
<dbReference type="EMBL" id="CP087830">
    <property type="protein sequence ID" value="UZA02681.1"/>
    <property type="molecule type" value="Genomic_DNA"/>
</dbReference>
<evidence type="ECO:0000256" key="1">
    <source>
        <dbReference type="SAM" id="Phobius"/>
    </source>
</evidence>
<gene>
    <name evidence="3" type="ORF">LP092_12105</name>
    <name evidence="4" type="ORF">LP129_02910</name>
    <name evidence="2" type="ORF">NCTC9426_01250</name>
</gene>
<evidence type="ECO:0000313" key="2">
    <source>
        <dbReference type="EMBL" id="STY91207.1"/>
    </source>
</evidence>
<evidence type="ECO:0000313" key="6">
    <source>
        <dbReference type="Proteomes" id="UP001163283"/>
    </source>
</evidence>
<accession>A0A1S9ZVI4</accession>
<dbReference type="EMBL" id="CP087781">
    <property type="protein sequence ID" value="UZA52122.1"/>
    <property type="molecule type" value="Genomic_DNA"/>
</dbReference>
<proteinExistence type="predicted"/>
<protein>
    <submittedName>
        <fullName evidence="2">Uncharacterized protein</fullName>
    </submittedName>
</protein>
<keyword evidence="1" id="KW-0472">Membrane</keyword>
<organism evidence="2 5">
    <name type="scientific">Moraxella bovis</name>
    <dbReference type="NCBI Taxonomy" id="476"/>
    <lineage>
        <taxon>Bacteria</taxon>
        <taxon>Pseudomonadati</taxon>
        <taxon>Pseudomonadota</taxon>
        <taxon>Gammaproteobacteria</taxon>
        <taxon>Moraxellales</taxon>
        <taxon>Moraxellaceae</taxon>
        <taxon>Moraxella</taxon>
    </lineage>
</organism>
<evidence type="ECO:0000313" key="5">
    <source>
        <dbReference type="Proteomes" id="UP000254133"/>
    </source>
</evidence>